<protein>
    <submittedName>
        <fullName evidence="6">RimK family alpha-L-glutamate ligase</fullName>
    </submittedName>
</protein>
<evidence type="ECO:0000256" key="3">
    <source>
        <dbReference type="ARBA" id="ARBA00022840"/>
    </source>
</evidence>
<evidence type="ECO:0000256" key="2">
    <source>
        <dbReference type="ARBA" id="ARBA00022741"/>
    </source>
</evidence>
<feature type="domain" description="ATP-grasp" evidence="5">
    <location>
        <begin position="107"/>
        <end position="295"/>
    </location>
</feature>
<dbReference type="GO" id="GO:0005524">
    <property type="term" value="F:ATP binding"/>
    <property type="evidence" value="ECO:0007669"/>
    <property type="project" value="UniProtKB-UniRule"/>
</dbReference>
<accession>A0A3A9JYF7</accession>
<evidence type="ECO:0000259" key="5">
    <source>
        <dbReference type="PROSITE" id="PS50975"/>
    </source>
</evidence>
<dbReference type="InterPro" id="IPR004666">
    <property type="entry name" value="Rp_bS6_RimK/Lys_biosynth_LsyX"/>
</dbReference>
<evidence type="ECO:0000256" key="1">
    <source>
        <dbReference type="ARBA" id="ARBA00022723"/>
    </source>
</evidence>
<dbReference type="OrthoDB" id="9786585at2"/>
<keyword evidence="3 4" id="KW-0067">ATP-binding</keyword>
<dbReference type="PANTHER" id="PTHR21621:SF2">
    <property type="entry name" value="COENZYME GAMMA-F420-2:ALPHA-L-GLUTAMATE LIGASE"/>
    <property type="match status" value="1"/>
</dbReference>
<dbReference type="PROSITE" id="PS50975">
    <property type="entry name" value="ATP_GRASP"/>
    <property type="match status" value="1"/>
</dbReference>
<dbReference type="InterPro" id="IPR013815">
    <property type="entry name" value="ATP_grasp_subdomain_1"/>
</dbReference>
<name>A0A3A9JYF7_9BACI</name>
<dbReference type="Gene3D" id="3.30.470.20">
    <property type="entry name" value="ATP-grasp fold, B domain"/>
    <property type="match status" value="1"/>
</dbReference>
<keyword evidence="1" id="KW-0479">Metal-binding</keyword>
<keyword evidence="7" id="KW-1185">Reference proteome</keyword>
<dbReference type="EMBL" id="PDOE01000010">
    <property type="protein sequence ID" value="RKL65924.1"/>
    <property type="molecule type" value="Genomic_DNA"/>
</dbReference>
<evidence type="ECO:0000256" key="4">
    <source>
        <dbReference type="PROSITE-ProRule" id="PRU00409"/>
    </source>
</evidence>
<dbReference type="GO" id="GO:0046872">
    <property type="term" value="F:metal ion binding"/>
    <property type="evidence" value="ECO:0007669"/>
    <property type="project" value="UniProtKB-KW"/>
</dbReference>
<dbReference type="RefSeq" id="WP_110935000.1">
    <property type="nucleotide sequence ID" value="NZ_KZ614146.1"/>
</dbReference>
<dbReference type="SUPFAM" id="SSF56059">
    <property type="entry name" value="Glutathione synthetase ATP-binding domain-like"/>
    <property type="match status" value="1"/>
</dbReference>
<keyword evidence="6" id="KW-0436">Ligase</keyword>
<proteinExistence type="predicted"/>
<dbReference type="Gene3D" id="3.40.50.20">
    <property type="match status" value="1"/>
</dbReference>
<evidence type="ECO:0000313" key="6">
    <source>
        <dbReference type="EMBL" id="RKL65924.1"/>
    </source>
</evidence>
<comment type="caution">
    <text evidence="6">The sequence shown here is derived from an EMBL/GenBank/DDBJ whole genome shotgun (WGS) entry which is preliminary data.</text>
</comment>
<dbReference type="InterPro" id="IPR011761">
    <property type="entry name" value="ATP-grasp"/>
</dbReference>
<dbReference type="AlphaFoldDB" id="A0A3A9JYF7"/>
<gene>
    <name evidence="6" type="ORF">CR203_17785</name>
</gene>
<evidence type="ECO:0000313" key="7">
    <source>
        <dbReference type="Proteomes" id="UP000281498"/>
    </source>
</evidence>
<organism evidence="6 7">
    <name type="scientific">Salipaludibacillus neizhouensis</name>
    <dbReference type="NCBI Taxonomy" id="885475"/>
    <lineage>
        <taxon>Bacteria</taxon>
        <taxon>Bacillati</taxon>
        <taxon>Bacillota</taxon>
        <taxon>Bacilli</taxon>
        <taxon>Bacillales</taxon>
        <taxon>Bacillaceae</taxon>
    </lineage>
</organism>
<reference evidence="6 7" key="1">
    <citation type="submission" date="2017-10" db="EMBL/GenBank/DDBJ databases">
        <title>Bacillus sp. nov., a halophilic bacterium isolated from a Keqin Lake.</title>
        <authorList>
            <person name="Wang H."/>
        </authorList>
    </citation>
    <scope>NUCLEOTIDE SEQUENCE [LARGE SCALE GENOMIC DNA]</scope>
    <source>
        <strain evidence="6 7">KCTC 13187</strain>
    </source>
</reference>
<dbReference type="InterPro" id="IPR013651">
    <property type="entry name" value="ATP-grasp_RimK-type"/>
</dbReference>
<dbReference type="NCBIfam" id="TIGR00768">
    <property type="entry name" value="rimK_fam"/>
    <property type="match status" value="1"/>
</dbReference>
<dbReference type="Proteomes" id="UP000281498">
    <property type="component" value="Unassembled WGS sequence"/>
</dbReference>
<dbReference type="Pfam" id="PF08443">
    <property type="entry name" value="RimK"/>
    <property type="match status" value="1"/>
</dbReference>
<dbReference type="GO" id="GO:0043774">
    <property type="term" value="F:coenzyme F420-2 alpha-glutamyl ligase activity"/>
    <property type="evidence" value="ECO:0007669"/>
    <property type="project" value="TreeGrafter"/>
</dbReference>
<keyword evidence="2 4" id="KW-0547">Nucleotide-binding</keyword>
<dbReference type="GO" id="GO:0005737">
    <property type="term" value="C:cytoplasm"/>
    <property type="evidence" value="ECO:0007669"/>
    <property type="project" value="TreeGrafter"/>
</dbReference>
<sequence>MTKLSGWIIYNGQLKSDKFLDYVTWFKQSAEKANIHLEVFTNDEILVSNDKTKPLLFSKTWCENFHPDFVHYADKDLHLARQLESMNIPLFNRSKSIEICDNKSLMHHHLVEKSIPTPMTIIAPMTFNGIEVKEVTYIERIIEAIGLPMIIKEAFGSFGQQVYWIDSKEQLEIMAKKLAGKDHLYQKPVHHSLGKDIRINVVGGKVVASMKRTSQTDFRANVTAGGSTTPYDPSLEEKTLAVQAAAAVGADFAGVDLLLEKEGPVVCEVNSNPHIRSIYECTGIDVAVPMIEHIDAILSGQKERKLS</sequence>
<dbReference type="PANTHER" id="PTHR21621">
    <property type="entry name" value="RIBOSOMAL PROTEIN S6 MODIFICATION PROTEIN"/>
    <property type="match status" value="1"/>
</dbReference>
<dbReference type="Gene3D" id="3.30.1490.20">
    <property type="entry name" value="ATP-grasp fold, A domain"/>
    <property type="match status" value="1"/>
</dbReference>